<proteinExistence type="predicted"/>
<evidence type="ECO:0000256" key="3">
    <source>
        <dbReference type="SAM" id="MobiDB-lite"/>
    </source>
</evidence>
<dbReference type="EMBL" id="JBBCAQ010000019">
    <property type="protein sequence ID" value="KAK7595112.1"/>
    <property type="molecule type" value="Genomic_DNA"/>
</dbReference>
<dbReference type="InterPro" id="IPR019734">
    <property type="entry name" value="TPR_rpt"/>
</dbReference>
<feature type="compositionally biased region" description="Pro residues" evidence="3">
    <location>
        <begin position="2359"/>
        <end position="2374"/>
    </location>
</feature>
<keyword evidence="2" id="KW-0175">Coiled coil</keyword>
<gene>
    <name evidence="6" type="ORF">V9T40_001545</name>
</gene>
<dbReference type="Pfam" id="PF13181">
    <property type="entry name" value="TPR_8"/>
    <property type="match status" value="1"/>
</dbReference>
<dbReference type="Pfam" id="PF13176">
    <property type="entry name" value="TPR_7"/>
    <property type="match status" value="2"/>
</dbReference>
<feature type="region of interest" description="Disordered" evidence="3">
    <location>
        <begin position="2345"/>
        <end position="2380"/>
    </location>
</feature>
<name>A0AAN9TIW0_9HEMI</name>
<dbReference type="PROSITE" id="PS50005">
    <property type="entry name" value="TPR"/>
    <property type="match status" value="5"/>
</dbReference>
<feature type="domain" description="CHAT" evidence="4">
    <location>
        <begin position="1394"/>
        <end position="1715"/>
    </location>
</feature>
<feature type="region of interest" description="Disordered" evidence="3">
    <location>
        <begin position="2104"/>
        <end position="2137"/>
    </location>
</feature>
<feature type="compositionally biased region" description="Pro residues" evidence="3">
    <location>
        <begin position="2111"/>
        <end position="2129"/>
    </location>
</feature>
<feature type="repeat" description="TPR" evidence="1">
    <location>
        <begin position="512"/>
        <end position="545"/>
    </location>
</feature>
<dbReference type="FunFam" id="1.25.40.10:FF:000416">
    <property type="entry name" value="Tetratricopeptide repeat protein 28"/>
    <property type="match status" value="1"/>
</dbReference>
<organism evidence="6 7">
    <name type="scientific">Parthenolecanium corni</name>
    <dbReference type="NCBI Taxonomy" id="536013"/>
    <lineage>
        <taxon>Eukaryota</taxon>
        <taxon>Metazoa</taxon>
        <taxon>Ecdysozoa</taxon>
        <taxon>Arthropoda</taxon>
        <taxon>Hexapoda</taxon>
        <taxon>Insecta</taxon>
        <taxon>Pterygota</taxon>
        <taxon>Neoptera</taxon>
        <taxon>Paraneoptera</taxon>
        <taxon>Hemiptera</taxon>
        <taxon>Sternorrhyncha</taxon>
        <taxon>Coccoidea</taxon>
        <taxon>Coccidae</taxon>
        <taxon>Parthenolecanium</taxon>
    </lineage>
</organism>
<dbReference type="Proteomes" id="UP001367676">
    <property type="component" value="Unassembled WGS sequence"/>
</dbReference>
<sequence>MTPTGTSSVEVLNSSLFLTPSTSSLRGELKRADAPNPNSVEPEGTSSLPAASKALFVEKVRQSNAACQGGDYAKAVALYTDALQLDPTNHILYSNRSAAHLKMGQFQQALQDATRARDLNAKWPKAYYREGVALQCLGRHGDALSVFSSGLAVEPNSTQLLAGLVEASIKSPLRGTLEPIFRQLEAMNLDKSAFVIISVVGQELLAAGQYTVAVIVLESALRIGTCSLKLRGSVFSALSSAYWALNSLDKAIGYMQQDLAVAKSLGDTAGECRAHGNLGSAYFSKGSYKEALTAHRHQLVLAMKCRDMSSAASALTSLGHVYTAVGDYPNALASHKQCVQLVKQQNDKLQEAREIGNVGAVYLAMGEFESAVDCHNQHLRLAKRLGNKVEEARAYSNLGSSYHYRRNFTQAIAYHEHVLRIAQELGDRAIEARAYAGLGHAARCAGDYKQAKKWHERQLDMALSTRDRIGEGRACSNLGIVYQLLGEHDAALKLHQAHLNITRALQDRAGMGRAYGNIGNAYSAMGFYEQAIKYHKQELTISKEVKDRGSEACTHGNLAVAYQALGAHEMALLHYRAHLNIARELKDTAGEACALLNLANCLSSRNEFTQAVPFYENYLMLSQELHDVEGEAKACHFLGYAHYCLGNFREAVRYYDQDLALAKDLQDKMNMGRAYCNLGLAHLALGNLDTALECQKYFLAIAHMTKHLVGKFRALGNIGDILIKLNDTEEAIKMYQRQLMFARQSQDRGLEATAYGSLGLANRLIRCFDKALGYHTQELTVRQEMSDIKGECRAHGNLGAVHMCLGNYTNAIKCYQEQLERAKELRDCLMQAQAFGNLGIARLNMGHFEDAIGYLEQQLATLEQLSSSNILIDKGRAFGNLGDCYDALGDVEEAIKCHEQHLAVGLKLKSPRDLERAYRGLGHAHKRLGNLQQALVCFEKRLVVAHELNSPEAKASAYGELGHIHTSLGNYQQAISCLQHQLLIARELKDRVAESDAACGLGQVYQQMADYPTALRYHQADLETAEELKLAPLQGRACGNLGSVYESLGNLQEAMKYQEQHLSIAAQTNDKLAKTIAYSSLGRIHHALGNTNQAVAYLTQGLQIAEVLGRREEEARIRHRLGLALWSSGQLEAAHVHLDQAASLLEIIRRESTGSTDYKLSLFDLQTASYQALQSVLVALNRTDEAMLIAERGRTRAFVDLLLERQGYINNIASSRAANTNTITSVDQIIEIVNKQRASVLYYSLATGYLYSWLIVPNKGIVKFHQVALSDTDKEAESANNEDNLTSSGSLLENYVQNVRDTFGAENMQNNEIDMDANEVWSHHLDELGDRLNQDNDRASFLRMVNRNHLLNSSNYSLSSLFSVGSLSGSVASGSTSRHGSVRASRMTAWQGHACLTALYQMLIAPFEEYLSSVCQKENNSIPHGKGCSGRRDLLLVIEGDLYLVPFPVLRPAASQDGICEYLSERFSLLVVPSLSSLKMNQKLQRRTILSEGSGMTSLVVGNPKLPASVTERWGWTDIPHAEQEANMVAEMLQAKSLLGDQATKESVLRQIGEAECVHLATHVSWKLSAIVLSPSCEGAELQHKSQSDEFSTESESPELPSLSEFLLTASELLVLRLSARLVVVSWSHSRDGWATADGVVGLSRALLAAGAQCVLVSLWPVPDTAAKILLKAFYSALLQGSRVSRALAEAMQTVQHTKHFAHPANWSGFLLVGADVRLSNKVALMGQGLFELLKTPEKCRDALRVTLHLVEKSLQRINRGQKNAMYTTQKSIENKVGSVSGWKELLQSVGFRFEPAANGIPSSVFFPQSDPEDRLSYCSSSLQALLGLSSVTLSALSKLITSVETGEEITAVIRQALTQLTMKNLENECVDVPVSVKLWQVSGCHELLASLGFDLMEVGIDEVTLRIGKQANKRSIQFVLQAFLALFDNQEGPRSLSLESSSSLESLVSENEEIENDHITLSQPVVLRNVRSTSVLRSGGSGAFTSYVRKRGEPDGRTAVTDSASASVKSVPHKPSRRSIGNSGGGESDAAFTPSPPAPINDPARTLSHQSRIRSLYPTVNSVGSDMHPVLHTMYQRRPDSSSSASSATDWEGNGHNTILRRAPAIPSSSLPPPPPPIIRKPPPPPVQDPGDNDFESVSSALERLSVRANISSGRPTTVENVQHPLFATSSVSADGGSKNDAAARMLFFAPPPEVPEPNSLVDKDSLEPASITTSASGSEIQDQIRATHLRRLDREMTPTISDVYHERNIGLGLAPSLSKLLLPVTEEKDAASKVVTETLAKEWLSSAILQQFGQETANYTDLSRRDEGDGRSIADSQYSTGSYTKKIDSDISQALVSAAEVDGAVPVPQVRTSHKNYPPPPIPPSRPPPAPPTSSDNG</sequence>
<feature type="region of interest" description="Disordered" evidence="3">
    <location>
        <begin position="24"/>
        <end position="47"/>
    </location>
</feature>
<feature type="region of interest" description="Disordered" evidence="3">
    <location>
        <begin position="2077"/>
        <end position="2096"/>
    </location>
</feature>
<dbReference type="FunFam" id="1.25.40.10:FF:001539">
    <property type="entry name" value="AGAP002648-PA"/>
    <property type="match status" value="1"/>
</dbReference>
<dbReference type="InterPro" id="IPR024983">
    <property type="entry name" value="CHAT_dom"/>
</dbReference>
<feature type="repeat" description="TPR" evidence="1">
    <location>
        <begin position="392"/>
        <end position="425"/>
    </location>
</feature>
<protein>
    <recommendedName>
        <fullName evidence="8">Tetratricopeptide repeat protein 28</fullName>
    </recommendedName>
</protein>
<dbReference type="PANTHER" id="PTHR10098:SF108">
    <property type="entry name" value="TETRATRICOPEPTIDE REPEAT PROTEIN 28"/>
    <property type="match status" value="1"/>
</dbReference>
<dbReference type="SMART" id="SM00028">
    <property type="entry name" value="TPR"/>
    <property type="match status" value="26"/>
</dbReference>
<dbReference type="FunFam" id="1.25.40.10:FF:001590">
    <property type="entry name" value="Rapsynoid, putative"/>
    <property type="match status" value="1"/>
</dbReference>
<evidence type="ECO:0000259" key="4">
    <source>
        <dbReference type="Pfam" id="PF12770"/>
    </source>
</evidence>
<evidence type="ECO:0000259" key="5">
    <source>
        <dbReference type="Pfam" id="PF26117"/>
    </source>
</evidence>
<keyword evidence="7" id="KW-1185">Reference proteome</keyword>
<keyword evidence="1" id="KW-0802">TPR repeat</keyword>
<dbReference type="PANTHER" id="PTHR10098">
    <property type="entry name" value="RAPSYN-RELATED"/>
    <property type="match status" value="1"/>
</dbReference>
<evidence type="ECO:0000256" key="1">
    <source>
        <dbReference type="PROSITE-ProRule" id="PRU00339"/>
    </source>
</evidence>
<dbReference type="Pfam" id="PF12770">
    <property type="entry name" value="CHAT"/>
    <property type="match status" value="1"/>
</dbReference>
<feature type="repeat" description="TPR" evidence="1">
    <location>
        <begin position="312"/>
        <end position="345"/>
    </location>
</feature>
<accession>A0AAN9TIW0</accession>
<feature type="coiled-coil region" evidence="2">
    <location>
        <begin position="805"/>
        <end position="832"/>
    </location>
</feature>
<evidence type="ECO:0000256" key="2">
    <source>
        <dbReference type="SAM" id="Coils"/>
    </source>
</evidence>
<comment type="caution">
    <text evidence="6">The sequence shown here is derived from an EMBL/GenBank/DDBJ whole genome shotgun (WGS) entry which is preliminary data.</text>
</comment>
<feature type="compositionally biased region" description="Polar residues" evidence="3">
    <location>
        <begin position="36"/>
        <end position="47"/>
    </location>
</feature>
<reference evidence="6 7" key="1">
    <citation type="submission" date="2024-03" db="EMBL/GenBank/DDBJ databases">
        <title>Adaptation during the transition from Ophiocordyceps entomopathogen to insect associate is accompanied by gene loss and intensified selection.</title>
        <authorList>
            <person name="Ward C.M."/>
            <person name="Onetto C.A."/>
            <person name="Borneman A.R."/>
        </authorList>
    </citation>
    <scope>NUCLEOTIDE SEQUENCE [LARGE SCALE GENOMIC DNA]</scope>
    <source>
        <strain evidence="6">AWRI1</strain>
        <tissue evidence="6">Single Adult Female</tissue>
    </source>
</reference>
<dbReference type="Gene3D" id="1.25.40.10">
    <property type="entry name" value="Tetratricopeptide repeat domain"/>
    <property type="match status" value="6"/>
</dbReference>
<evidence type="ECO:0008006" key="8">
    <source>
        <dbReference type="Google" id="ProtNLM"/>
    </source>
</evidence>
<dbReference type="SUPFAM" id="SSF48452">
    <property type="entry name" value="TPR-like"/>
    <property type="match status" value="7"/>
</dbReference>
<evidence type="ECO:0000313" key="7">
    <source>
        <dbReference type="Proteomes" id="UP001367676"/>
    </source>
</evidence>
<dbReference type="Pfam" id="PF26117">
    <property type="entry name" value="TTC28_C"/>
    <property type="match status" value="1"/>
</dbReference>
<feature type="repeat" description="TPR" evidence="1">
    <location>
        <begin position="955"/>
        <end position="988"/>
    </location>
</feature>
<feature type="repeat" description="TPR" evidence="1">
    <location>
        <begin position="124"/>
        <end position="157"/>
    </location>
</feature>
<dbReference type="InterPro" id="IPR011990">
    <property type="entry name" value="TPR-like_helical_dom_sf"/>
</dbReference>
<evidence type="ECO:0000313" key="6">
    <source>
        <dbReference type="EMBL" id="KAK7595112.1"/>
    </source>
</evidence>
<feature type="region of interest" description="Disordered" evidence="3">
    <location>
        <begin position="1984"/>
        <end position="2050"/>
    </location>
</feature>
<dbReference type="InterPro" id="IPR058900">
    <property type="entry name" value="TTC28_C"/>
</dbReference>
<dbReference type="Pfam" id="PF13424">
    <property type="entry name" value="TPR_12"/>
    <property type="match status" value="8"/>
</dbReference>
<dbReference type="FunFam" id="1.25.40.10:FF:000040">
    <property type="entry name" value="Tetratricopeptide repeat domain 28"/>
    <property type="match status" value="1"/>
</dbReference>
<feature type="domain" description="TTC28 C-terminal" evidence="5">
    <location>
        <begin position="1829"/>
        <end position="1932"/>
    </location>
</feature>